<name>A0A7J7Z4V6_MYOMY</name>
<reference evidence="2 3" key="1">
    <citation type="journal article" date="2020" name="Nature">
        <title>Six reference-quality genomes reveal evolution of bat adaptations.</title>
        <authorList>
            <person name="Jebb D."/>
            <person name="Huang Z."/>
            <person name="Pippel M."/>
            <person name="Hughes G.M."/>
            <person name="Lavrichenko K."/>
            <person name="Devanna P."/>
            <person name="Winkler S."/>
            <person name="Jermiin L.S."/>
            <person name="Skirmuntt E.C."/>
            <person name="Katzourakis A."/>
            <person name="Burkitt-Gray L."/>
            <person name="Ray D.A."/>
            <person name="Sullivan K.A.M."/>
            <person name="Roscito J.G."/>
            <person name="Kirilenko B.M."/>
            <person name="Davalos L.M."/>
            <person name="Corthals A.P."/>
            <person name="Power M.L."/>
            <person name="Jones G."/>
            <person name="Ransome R.D."/>
            <person name="Dechmann D.K.N."/>
            <person name="Locatelli A.G."/>
            <person name="Puechmaille S.J."/>
            <person name="Fedrigo O."/>
            <person name="Jarvis E.D."/>
            <person name="Hiller M."/>
            <person name="Vernes S.C."/>
            <person name="Myers E.W."/>
            <person name="Teeling E.C."/>
        </authorList>
    </citation>
    <scope>NUCLEOTIDE SEQUENCE [LARGE SCALE GENOMIC DNA]</scope>
    <source>
        <strain evidence="2">MMyoMyo1</strain>
        <tissue evidence="2">Flight muscle</tissue>
    </source>
</reference>
<evidence type="ECO:0000256" key="1">
    <source>
        <dbReference type="SAM" id="MobiDB-lite"/>
    </source>
</evidence>
<evidence type="ECO:0000313" key="2">
    <source>
        <dbReference type="EMBL" id="KAF6369075.1"/>
    </source>
</evidence>
<gene>
    <name evidence="2" type="ORF">mMyoMyo1_010480</name>
</gene>
<dbReference type="EMBL" id="JABWUV010000003">
    <property type="protein sequence ID" value="KAF6369075.1"/>
    <property type="molecule type" value="Genomic_DNA"/>
</dbReference>
<dbReference type="GO" id="GO:0005686">
    <property type="term" value="C:U2 snRNP"/>
    <property type="evidence" value="ECO:0007669"/>
    <property type="project" value="TreeGrafter"/>
</dbReference>
<organism evidence="2 3">
    <name type="scientific">Myotis myotis</name>
    <name type="common">Greater mouse-eared bat</name>
    <name type="synonym">Vespertilio myotis</name>
    <dbReference type="NCBI Taxonomy" id="51298"/>
    <lineage>
        <taxon>Eukaryota</taxon>
        <taxon>Metazoa</taxon>
        <taxon>Chordata</taxon>
        <taxon>Craniata</taxon>
        <taxon>Vertebrata</taxon>
        <taxon>Euteleostomi</taxon>
        <taxon>Mammalia</taxon>
        <taxon>Eutheria</taxon>
        <taxon>Laurasiatheria</taxon>
        <taxon>Chiroptera</taxon>
        <taxon>Yangochiroptera</taxon>
        <taxon>Vespertilionidae</taxon>
        <taxon>Myotis</taxon>
    </lineage>
</organism>
<feature type="region of interest" description="Disordered" evidence="1">
    <location>
        <begin position="72"/>
        <end position="126"/>
    </location>
</feature>
<feature type="region of interest" description="Disordered" evidence="1">
    <location>
        <begin position="1"/>
        <end position="53"/>
    </location>
</feature>
<dbReference type="PANTHER" id="PTHR15608:SF0">
    <property type="entry name" value="HIV TAT-SPECIFIC FACTOR 1"/>
    <property type="match status" value="1"/>
</dbReference>
<feature type="compositionally biased region" description="Polar residues" evidence="1">
    <location>
        <begin position="37"/>
        <end position="46"/>
    </location>
</feature>
<sequence>MSGNNLDGKDDFDEQLQMQQSYRDTKDRDTQKVPGRETNSFGQQPDETPYEWDLDKKAWFSQINENFIGTHQANYGFSNNNGTFSSTANVLDVSTGPAEESPQRKTPEPTDPKKRGEKRKAESGWFQVEEDRNPSVFVSGLSPTLHWMNLYSLCPSLAL</sequence>
<feature type="compositionally biased region" description="Basic and acidic residues" evidence="1">
    <location>
        <begin position="101"/>
        <end position="122"/>
    </location>
</feature>
<keyword evidence="3" id="KW-1185">Reference proteome</keyword>
<accession>A0A7J7Z4V6</accession>
<dbReference type="InterPro" id="IPR034393">
    <property type="entry name" value="TatSF1-like"/>
</dbReference>
<feature type="compositionally biased region" description="Polar residues" evidence="1">
    <location>
        <begin position="72"/>
        <end position="89"/>
    </location>
</feature>
<dbReference type="GO" id="GO:0003723">
    <property type="term" value="F:RNA binding"/>
    <property type="evidence" value="ECO:0007669"/>
    <property type="project" value="TreeGrafter"/>
</dbReference>
<protein>
    <submittedName>
        <fullName evidence="2">Uncharacterized protein</fullName>
    </submittedName>
</protein>
<dbReference type="Proteomes" id="UP000527355">
    <property type="component" value="Unassembled WGS sequence"/>
</dbReference>
<evidence type="ECO:0000313" key="3">
    <source>
        <dbReference type="Proteomes" id="UP000527355"/>
    </source>
</evidence>
<comment type="caution">
    <text evidence="2">The sequence shown here is derived from an EMBL/GenBank/DDBJ whole genome shotgun (WGS) entry which is preliminary data.</text>
</comment>
<dbReference type="VEuPathDB" id="HostDB:LOC118664823"/>
<dbReference type="GO" id="GO:0005684">
    <property type="term" value="C:U2-type spliceosomal complex"/>
    <property type="evidence" value="ECO:0007669"/>
    <property type="project" value="TreeGrafter"/>
</dbReference>
<dbReference type="AlphaFoldDB" id="A0A7J7Z4V6"/>
<feature type="compositionally biased region" description="Basic and acidic residues" evidence="1">
    <location>
        <begin position="23"/>
        <end position="35"/>
    </location>
</feature>
<dbReference type="PANTHER" id="PTHR15608">
    <property type="entry name" value="SPLICING FACTOR U2AF-ASSOCIATED PROTEIN 2"/>
    <property type="match status" value="1"/>
</dbReference>
<proteinExistence type="predicted"/>